<dbReference type="OrthoDB" id="2404693at2759"/>
<organism evidence="1 2">
    <name type="scientific">Funneliformis geosporum</name>
    <dbReference type="NCBI Taxonomy" id="1117311"/>
    <lineage>
        <taxon>Eukaryota</taxon>
        <taxon>Fungi</taxon>
        <taxon>Fungi incertae sedis</taxon>
        <taxon>Mucoromycota</taxon>
        <taxon>Glomeromycotina</taxon>
        <taxon>Glomeromycetes</taxon>
        <taxon>Glomerales</taxon>
        <taxon>Glomeraceae</taxon>
        <taxon>Funneliformis</taxon>
    </lineage>
</organism>
<dbReference type="AlphaFoldDB" id="A0A9W4T1X0"/>
<comment type="caution">
    <text evidence="1">The sequence shown here is derived from an EMBL/GenBank/DDBJ whole genome shotgun (WGS) entry which is preliminary data.</text>
</comment>
<keyword evidence="2" id="KW-1185">Reference proteome</keyword>
<dbReference type="EMBL" id="CAMKVN010005392">
    <property type="protein sequence ID" value="CAI2188760.1"/>
    <property type="molecule type" value="Genomic_DNA"/>
</dbReference>
<accession>A0A9W4T1X0</accession>
<gene>
    <name evidence="1" type="ORF">FWILDA_LOCUS13742</name>
</gene>
<sequence>MRLGDFSLEILIENKVLPEYEIPKDDNTKLVSYSRESINKREFLNIESKNVTYVAVPESNCHFAIRVGIHSTKDPNLFKGEHVVDGKNDNTHMEIDPKNEPYTYMYGFYNHNKSVFHLFKFDSANWKDDNVFVSNIPRITPSKITKNKGQLGAISVYIYKAKKMPEKRTNWKTNNNNQERLTTCGEDLDFDPADIIFTPKQDEPFINLKTLHPHPVAKLHIHYQTKQWLNNHYKSKGLNIPNILNEANQQQIYRN</sequence>
<proteinExistence type="predicted"/>
<evidence type="ECO:0000313" key="1">
    <source>
        <dbReference type="EMBL" id="CAI2188760.1"/>
    </source>
</evidence>
<protein>
    <submittedName>
        <fullName evidence="1">9169_t:CDS:1</fullName>
    </submittedName>
</protein>
<evidence type="ECO:0000313" key="2">
    <source>
        <dbReference type="Proteomes" id="UP001153678"/>
    </source>
</evidence>
<dbReference type="Proteomes" id="UP001153678">
    <property type="component" value="Unassembled WGS sequence"/>
</dbReference>
<reference evidence="1" key="1">
    <citation type="submission" date="2022-08" db="EMBL/GenBank/DDBJ databases">
        <authorList>
            <person name="Kallberg Y."/>
            <person name="Tangrot J."/>
            <person name="Rosling A."/>
        </authorList>
    </citation>
    <scope>NUCLEOTIDE SEQUENCE</scope>
    <source>
        <strain evidence="1">Wild A</strain>
    </source>
</reference>
<name>A0A9W4T1X0_9GLOM</name>